<dbReference type="InterPro" id="IPR006976">
    <property type="entry name" value="VanZ-like"/>
</dbReference>
<proteinExistence type="predicted"/>
<organism evidence="3 4">
    <name type="scientific">Terrilactibacillus laevilacticus</name>
    <dbReference type="NCBI Taxonomy" id="1380157"/>
    <lineage>
        <taxon>Bacteria</taxon>
        <taxon>Bacillati</taxon>
        <taxon>Bacillota</taxon>
        <taxon>Bacilli</taxon>
        <taxon>Bacillales</taxon>
        <taxon>Bacillaceae</taxon>
        <taxon>Terrilactibacillus</taxon>
    </lineage>
</organism>
<dbReference type="RefSeq" id="WP_141190936.1">
    <property type="nucleotide sequence ID" value="NZ_JBHUMR010000015.1"/>
</dbReference>
<reference evidence="4" key="1">
    <citation type="journal article" date="2019" name="Int. J. Syst. Evol. Microbiol.">
        <title>The Global Catalogue of Microorganisms (GCM) 10K type strain sequencing project: providing services to taxonomists for standard genome sequencing and annotation.</title>
        <authorList>
            <consortium name="The Broad Institute Genomics Platform"/>
            <consortium name="The Broad Institute Genome Sequencing Center for Infectious Disease"/>
            <person name="Wu L."/>
            <person name="Ma J."/>
        </authorList>
    </citation>
    <scope>NUCLEOTIDE SEQUENCE [LARGE SCALE GENOMIC DNA]</scope>
    <source>
        <strain evidence="4">TISTR 2241</strain>
    </source>
</reference>
<evidence type="ECO:0000313" key="4">
    <source>
        <dbReference type="Proteomes" id="UP001597458"/>
    </source>
</evidence>
<dbReference type="Proteomes" id="UP001597458">
    <property type="component" value="Unassembled WGS sequence"/>
</dbReference>
<feature type="transmembrane region" description="Helical" evidence="1">
    <location>
        <begin position="122"/>
        <end position="144"/>
    </location>
</feature>
<keyword evidence="1" id="KW-0472">Membrane</keyword>
<dbReference type="Pfam" id="PF04892">
    <property type="entry name" value="VanZ"/>
    <property type="match status" value="1"/>
</dbReference>
<feature type="domain" description="VanZ-like" evidence="2">
    <location>
        <begin position="20"/>
        <end position="136"/>
    </location>
</feature>
<protein>
    <submittedName>
        <fullName evidence="3">VanZ family protein</fullName>
    </submittedName>
</protein>
<dbReference type="EMBL" id="JBHUMR010000015">
    <property type="protein sequence ID" value="MFD2618476.1"/>
    <property type="molecule type" value="Genomic_DNA"/>
</dbReference>
<comment type="caution">
    <text evidence="3">The sequence shown here is derived from an EMBL/GenBank/DDBJ whole genome shotgun (WGS) entry which is preliminary data.</text>
</comment>
<gene>
    <name evidence="3" type="ORF">ACFSTF_14300</name>
</gene>
<name>A0ABW5PU66_9BACI</name>
<sequence length="151" mass="17856">MIHILKERWMRFIELLFDTYIAILLYVTLFTFNHYTYGKSVNLILFNSIHFMFDTGNVVLILKNVVGNIGLFVPFGFMVPFLYHKLRTLYMCLFLSIFFSSSIEICQYLFAERIFDVDDIALNTIGACIGWFLYYLSVKLYLVFKSKIDTQ</sequence>
<dbReference type="PANTHER" id="PTHR36834">
    <property type="entry name" value="MEMBRANE PROTEIN-RELATED"/>
    <property type="match status" value="1"/>
</dbReference>
<evidence type="ECO:0000259" key="2">
    <source>
        <dbReference type="Pfam" id="PF04892"/>
    </source>
</evidence>
<dbReference type="PANTHER" id="PTHR36834:SF1">
    <property type="entry name" value="INTEGRAL MEMBRANE PROTEIN"/>
    <property type="match status" value="1"/>
</dbReference>
<dbReference type="InterPro" id="IPR053150">
    <property type="entry name" value="Teicoplanin_resist-assoc"/>
</dbReference>
<keyword evidence="4" id="KW-1185">Reference proteome</keyword>
<evidence type="ECO:0000313" key="3">
    <source>
        <dbReference type="EMBL" id="MFD2618476.1"/>
    </source>
</evidence>
<accession>A0ABW5PU66</accession>
<keyword evidence="1" id="KW-1133">Transmembrane helix</keyword>
<evidence type="ECO:0000256" key="1">
    <source>
        <dbReference type="SAM" id="Phobius"/>
    </source>
</evidence>
<feature type="transmembrane region" description="Helical" evidence="1">
    <location>
        <begin position="55"/>
        <end position="77"/>
    </location>
</feature>
<keyword evidence="1" id="KW-0812">Transmembrane</keyword>
<feature type="transmembrane region" description="Helical" evidence="1">
    <location>
        <begin position="12"/>
        <end position="35"/>
    </location>
</feature>
<feature type="transmembrane region" description="Helical" evidence="1">
    <location>
        <begin position="89"/>
        <end position="110"/>
    </location>
</feature>